<reference evidence="2 3" key="1">
    <citation type="journal article" date="2024" name="BMC Genomics">
        <title>De novo assembly and annotation of Popillia japonica's genome with initial clues to its potential as an invasive pest.</title>
        <authorList>
            <person name="Cucini C."/>
            <person name="Boschi S."/>
            <person name="Funari R."/>
            <person name="Cardaioli E."/>
            <person name="Iannotti N."/>
            <person name="Marturano G."/>
            <person name="Paoli F."/>
            <person name="Bruttini M."/>
            <person name="Carapelli A."/>
            <person name="Frati F."/>
            <person name="Nardi F."/>
        </authorList>
    </citation>
    <scope>NUCLEOTIDE SEQUENCE [LARGE SCALE GENOMIC DNA]</scope>
    <source>
        <strain evidence="2">DMR45628</strain>
    </source>
</reference>
<evidence type="ECO:0000313" key="2">
    <source>
        <dbReference type="EMBL" id="KAK9759274.1"/>
    </source>
</evidence>
<evidence type="ECO:0000313" key="3">
    <source>
        <dbReference type="Proteomes" id="UP001458880"/>
    </source>
</evidence>
<accession>A0AAW1NKY4</accession>
<dbReference type="Proteomes" id="UP001458880">
    <property type="component" value="Unassembled WGS sequence"/>
</dbReference>
<protein>
    <submittedName>
        <fullName evidence="2">Uncharacterized protein</fullName>
    </submittedName>
</protein>
<feature type="region of interest" description="Disordered" evidence="1">
    <location>
        <begin position="1"/>
        <end position="26"/>
    </location>
</feature>
<sequence length="97" mass="10343">MSTASAIGGITGSSPSSESDASDMDQASVGDTFVRGLGAKPVPVMRWGLKYSGDNSALSLDLFSGRALTWFWADRKQSLEIQSDLGLSKQEKSKKKL</sequence>
<name>A0AAW1NKY4_POPJA</name>
<organism evidence="2 3">
    <name type="scientific">Popillia japonica</name>
    <name type="common">Japanese beetle</name>
    <dbReference type="NCBI Taxonomy" id="7064"/>
    <lineage>
        <taxon>Eukaryota</taxon>
        <taxon>Metazoa</taxon>
        <taxon>Ecdysozoa</taxon>
        <taxon>Arthropoda</taxon>
        <taxon>Hexapoda</taxon>
        <taxon>Insecta</taxon>
        <taxon>Pterygota</taxon>
        <taxon>Neoptera</taxon>
        <taxon>Endopterygota</taxon>
        <taxon>Coleoptera</taxon>
        <taxon>Polyphaga</taxon>
        <taxon>Scarabaeiformia</taxon>
        <taxon>Scarabaeidae</taxon>
        <taxon>Rutelinae</taxon>
        <taxon>Popillia</taxon>
    </lineage>
</organism>
<dbReference type="AlphaFoldDB" id="A0AAW1NKY4"/>
<evidence type="ECO:0000256" key="1">
    <source>
        <dbReference type="SAM" id="MobiDB-lite"/>
    </source>
</evidence>
<comment type="caution">
    <text evidence="2">The sequence shown here is derived from an EMBL/GenBank/DDBJ whole genome shotgun (WGS) entry which is preliminary data.</text>
</comment>
<dbReference type="EMBL" id="JASPKY010000001">
    <property type="protein sequence ID" value="KAK9759274.1"/>
    <property type="molecule type" value="Genomic_DNA"/>
</dbReference>
<gene>
    <name evidence="2" type="ORF">QE152_g176</name>
</gene>
<proteinExistence type="predicted"/>
<keyword evidence="3" id="KW-1185">Reference proteome</keyword>